<proteinExistence type="predicted"/>
<sequence>MSGAPGHAPTGQGLSSSQSTRILLTMLGLVRSPLWHRRRHGTAVPPPGWRRCDAENSPNDCPVSSGVAVERGMNSRGADGQLDYRLELWTNEMLLAYKRG</sequence>
<feature type="region of interest" description="Disordered" evidence="1">
    <location>
        <begin position="39"/>
        <end position="67"/>
    </location>
</feature>
<feature type="non-terminal residue" evidence="2">
    <location>
        <position position="100"/>
    </location>
</feature>
<dbReference type="AlphaFoldDB" id="A0AAD8Z568"/>
<accession>A0AAD8Z568</accession>
<reference evidence="2" key="1">
    <citation type="submission" date="2023-03" db="EMBL/GenBank/DDBJ databases">
        <title>Electrophorus voltai genome.</title>
        <authorList>
            <person name="Bian C."/>
        </authorList>
    </citation>
    <scope>NUCLEOTIDE SEQUENCE</scope>
    <source>
        <strain evidence="2">CB-2022</strain>
        <tissue evidence="2">Muscle</tissue>
    </source>
</reference>
<organism evidence="2 3">
    <name type="scientific">Electrophorus voltai</name>
    <dbReference type="NCBI Taxonomy" id="2609070"/>
    <lineage>
        <taxon>Eukaryota</taxon>
        <taxon>Metazoa</taxon>
        <taxon>Chordata</taxon>
        <taxon>Craniata</taxon>
        <taxon>Vertebrata</taxon>
        <taxon>Euteleostomi</taxon>
        <taxon>Actinopterygii</taxon>
        <taxon>Neopterygii</taxon>
        <taxon>Teleostei</taxon>
        <taxon>Ostariophysi</taxon>
        <taxon>Gymnotiformes</taxon>
        <taxon>Gymnotoidei</taxon>
        <taxon>Gymnotidae</taxon>
        <taxon>Electrophorus</taxon>
    </lineage>
</organism>
<dbReference type="EMBL" id="JAROKS010000019">
    <property type="protein sequence ID" value="KAK1792771.1"/>
    <property type="molecule type" value="Genomic_DNA"/>
</dbReference>
<keyword evidence="3" id="KW-1185">Reference proteome</keyword>
<evidence type="ECO:0000313" key="3">
    <source>
        <dbReference type="Proteomes" id="UP001239994"/>
    </source>
</evidence>
<evidence type="ECO:0000256" key="1">
    <source>
        <dbReference type="SAM" id="MobiDB-lite"/>
    </source>
</evidence>
<dbReference type="Proteomes" id="UP001239994">
    <property type="component" value="Unassembled WGS sequence"/>
</dbReference>
<name>A0AAD8Z568_9TELE</name>
<gene>
    <name evidence="2" type="ORF">P4O66_012695</name>
</gene>
<comment type="caution">
    <text evidence="2">The sequence shown here is derived from an EMBL/GenBank/DDBJ whole genome shotgun (WGS) entry which is preliminary data.</text>
</comment>
<protein>
    <submittedName>
        <fullName evidence="2">Uncharacterized protein</fullName>
    </submittedName>
</protein>
<evidence type="ECO:0000313" key="2">
    <source>
        <dbReference type="EMBL" id="KAK1792771.1"/>
    </source>
</evidence>